<name>A0A1L9PUI0_ASPVE</name>
<accession>A0A1L9PUI0</accession>
<dbReference type="EMBL" id="KV878132">
    <property type="protein sequence ID" value="OJJ05085.1"/>
    <property type="molecule type" value="Genomic_DNA"/>
</dbReference>
<feature type="region of interest" description="Disordered" evidence="1">
    <location>
        <begin position="1"/>
        <end position="31"/>
    </location>
</feature>
<proteinExistence type="predicted"/>
<dbReference type="VEuPathDB" id="FungiDB:ASPVEDRAFT_832447"/>
<evidence type="ECO:0000313" key="3">
    <source>
        <dbReference type="Proteomes" id="UP000184073"/>
    </source>
</evidence>
<reference evidence="3" key="1">
    <citation type="journal article" date="2017" name="Genome Biol.">
        <title>Comparative genomics reveals high biological diversity and specific adaptations in the industrially and medically important fungal genus Aspergillus.</title>
        <authorList>
            <person name="de Vries R.P."/>
            <person name="Riley R."/>
            <person name="Wiebenga A."/>
            <person name="Aguilar-Osorio G."/>
            <person name="Amillis S."/>
            <person name="Uchima C.A."/>
            <person name="Anderluh G."/>
            <person name="Asadollahi M."/>
            <person name="Askin M."/>
            <person name="Barry K."/>
            <person name="Battaglia E."/>
            <person name="Bayram O."/>
            <person name="Benocci T."/>
            <person name="Braus-Stromeyer S.A."/>
            <person name="Caldana C."/>
            <person name="Canovas D."/>
            <person name="Cerqueira G.C."/>
            <person name="Chen F."/>
            <person name="Chen W."/>
            <person name="Choi C."/>
            <person name="Clum A."/>
            <person name="Dos Santos R.A."/>
            <person name="Damasio A.R."/>
            <person name="Diallinas G."/>
            <person name="Emri T."/>
            <person name="Fekete E."/>
            <person name="Flipphi M."/>
            <person name="Freyberg S."/>
            <person name="Gallo A."/>
            <person name="Gournas C."/>
            <person name="Habgood R."/>
            <person name="Hainaut M."/>
            <person name="Harispe M.L."/>
            <person name="Henrissat B."/>
            <person name="Hilden K.S."/>
            <person name="Hope R."/>
            <person name="Hossain A."/>
            <person name="Karabika E."/>
            <person name="Karaffa L."/>
            <person name="Karanyi Z."/>
            <person name="Krasevec N."/>
            <person name="Kuo A."/>
            <person name="Kusch H."/>
            <person name="LaButti K."/>
            <person name="Lagendijk E.L."/>
            <person name="Lapidus A."/>
            <person name="Levasseur A."/>
            <person name="Lindquist E."/>
            <person name="Lipzen A."/>
            <person name="Logrieco A.F."/>
            <person name="MacCabe A."/>
            <person name="Maekelae M.R."/>
            <person name="Malavazi I."/>
            <person name="Melin P."/>
            <person name="Meyer V."/>
            <person name="Mielnichuk N."/>
            <person name="Miskei M."/>
            <person name="Molnar A.P."/>
            <person name="Mule G."/>
            <person name="Ngan C.Y."/>
            <person name="Orejas M."/>
            <person name="Orosz E."/>
            <person name="Ouedraogo J.P."/>
            <person name="Overkamp K.M."/>
            <person name="Park H.-S."/>
            <person name="Perrone G."/>
            <person name="Piumi F."/>
            <person name="Punt P.J."/>
            <person name="Ram A.F."/>
            <person name="Ramon A."/>
            <person name="Rauscher S."/>
            <person name="Record E."/>
            <person name="Riano-Pachon D.M."/>
            <person name="Robert V."/>
            <person name="Roehrig J."/>
            <person name="Ruller R."/>
            <person name="Salamov A."/>
            <person name="Salih N.S."/>
            <person name="Samson R.A."/>
            <person name="Sandor E."/>
            <person name="Sanguinetti M."/>
            <person name="Schuetze T."/>
            <person name="Sepcic K."/>
            <person name="Shelest E."/>
            <person name="Sherlock G."/>
            <person name="Sophianopoulou V."/>
            <person name="Squina F.M."/>
            <person name="Sun H."/>
            <person name="Susca A."/>
            <person name="Todd R.B."/>
            <person name="Tsang A."/>
            <person name="Unkles S.E."/>
            <person name="van de Wiele N."/>
            <person name="van Rossen-Uffink D."/>
            <person name="Oliveira J.V."/>
            <person name="Vesth T.C."/>
            <person name="Visser J."/>
            <person name="Yu J.-H."/>
            <person name="Zhou M."/>
            <person name="Andersen M.R."/>
            <person name="Archer D.B."/>
            <person name="Baker S.E."/>
            <person name="Benoit I."/>
            <person name="Brakhage A.A."/>
            <person name="Braus G.H."/>
            <person name="Fischer R."/>
            <person name="Frisvad J.C."/>
            <person name="Goldman G.H."/>
            <person name="Houbraken J."/>
            <person name="Oakley B."/>
            <person name="Pocsi I."/>
            <person name="Scazzocchio C."/>
            <person name="Seiboth B."/>
            <person name="vanKuyk P.A."/>
            <person name="Wortman J."/>
            <person name="Dyer P.S."/>
            <person name="Grigoriev I.V."/>
        </authorList>
    </citation>
    <scope>NUCLEOTIDE SEQUENCE [LARGE SCALE GENOMIC DNA]</scope>
    <source>
        <strain evidence="3">CBS 583.65</strain>
    </source>
</reference>
<dbReference type="Proteomes" id="UP000184073">
    <property type="component" value="Unassembled WGS sequence"/>
</dbReference>
<protein>
    <submittedName>
        <fullName evidence="2">Uncharacterized protein</fullName>
    </submittedName>
</protein>
<keyword evidence="3" id="KW-1185">Reference proteome</keyword>
<dbReference type="AlphaFoldDB" id="A0A1L9PUI0"/>
<sequence>MIMQGRTWRRDRERRSRRRRTKADERVGLGHRTTRVRAGLSPSGNRFIIAGSLSVSPVPSIGQTFVWHSFTSCQQDPSLLYEIRSVSSRSRHLAPSPTPCCAFPVPNI</sequence>
<evidence type="ECO:0000313" key="2">
    <source>
        <dbReference type="EMBL" id="OJJ05085.1"/>
    </source>
</evidence>
<organism evidence="2 3">
    <name type="scientific">Aspergillus versicolor CBS 583.65</name>
    <dbReference type="NCBI Taxonomy" id="1036611"/>
    <lineage>
        <taxon>Eukaryota</taxon>
        <taxon>Fungi</taxon>
        <taxon>Dikarya</taxon>
        <taxon>Ascomycota</taxon>
        <taxon>Pezizomycotina</taxon>
        <taxon>Eurotiomycetes</taxon>
        <taxon>Eurotiomycetidae</taxon>
        <taxon>Eurotiales</taxon>
        <taxon>Aspergillaceae</taxon>
        <taxon>Aspergillus</taxon>
        <taxon>Aspergillus subgen. Nidulantes</taxon>
    </lineage>
</organism>
<dbReference type="RefSeq" id="XP_040670847.1">
    <property type="nucleotide sequence ID" value="XM_040817343.1"/>
</dbReference>
<evidence type="ECO:0000256" key="1">
    <source>
        <dbReference type="SAM" id="MobiDB-lite"/>
    </source>
</evidence>
<gene>
    <name evidence="2" type="ORF">ASPVEDRAFT_832447</name>
</gene>
<dbReference type="GeneID" id="63732854"/>